<dbReference type="VEuPathDB" id="FungiDB:TRICI_003112"/>
<feature type="region of interest" description="Disordered" evidence="1">
    <location>
        <begin position="1"/>
        <end position="31"/>
    </location>
</feature>
<dbReference type="SMART" id="SM01100">
    <property type="entry name" value="CRAL_TRIO_N"/>
    <property type="match status" value="1"/>
</dbReference>
<evidence type="ECO:0000256" key="1">
    <source>
        <dbReference type="SAM" id="MobiDB-lite"/>
    </source>
</evidence>
<sequence length="448" mass="51629">MTTATTTTTKTANTTVEAPVPPAKMQKPEPGRISTLTRTEEVKLKLMWSYLLVEQGIAPESLCEDAREASQKLAKTTTNTSSGSDKKKKSGGGLFGFGKKKSDAEATEEVAEATINAARKKYRDAVKNYDAEALNRALFQMYRADHPDNLVLRFLRARKWDVAEAMSMLGETVAWRLEFDVESLTYKGEERVKQEGQDGLMLQFRSKKCYTYGHDKKARPIVHVRPRFHDPKAQSEEDVQKFTVFTIENARLCLQDPVDTAAVIFDLSDFSLSNMDYAAVKFIIKCFENHYPESLGFILIHKAPWIFQGIWNIIKNWIDPVVAAKISFTKNFEDMNQFIEAKYIPKELGGQREYEYEYEEPVEGENELQQDEETRKNLEDQRLDIGKRFQQAVIDWIQSPDLETSDKMQQKKNELAEEFKNNYWKYDPYGRARGILDRTGQIKYFQGF</sequence>
<dbReference type="Proteomes" id="UP000761534">
    <property type="component" value="Unassembled WGS sequence"/>
</dbReference>
<dbReference type="Pfam" id="PF03765">
    <property type="entry name" value="CRAL_TRIO_N"/>
    <property type="match status" value="1"/>
</dbReference>
<dbReference type="PANTHER" id="PTHR46590">
    <property type="entry name" value="PHOSPHATIDYLINOSITOL TRANSFER PROTEIN CSR1-RELATED"/>
    <property type="match status" value="1"/>
</dbReference>
<evidence type="ECO:0000259" key="2">
    <source>
        <dbReference type="PROSITE" id="PS50191"/>
    </source>
</evidence>
<name>A0A642V4N7_9ASCO</name>
<dbReference type="Gene3D" id="3.40.525.10">
    <property type="entry name" value="CRAL-TRIO lipid binding domain"/>
    <property type="match status" value="1"/>
</dbReference>
<organism evidence="3 4">
    <name type="scientific">Trichomonascus ciferrii</name>
    <dbReference type="NCBI Taxonomy" id="44093"/>
    <lineage>
        <taxon>Eukaryota</taxon>
        <taxon>Fungi</taxon>
        <taxon>Dikarya</taxon>
        <taxon>Ascomycota</taxon>
        <taxon>Saccharomycotina</taxon>
        <taxon>Dipodascomycetes</taxon>
        <taxon>Dipodascales</taxon>
        <taxon>Trichomonascaceae</taxon>
        <taxon>Trichomonascus</taxon>
        <taxon>Trichomonascus ciferrii complex</taxon>
    </lineage>
</organism>
<proteinExistence type="predicted"/>
<dbReference type="SUPFAM" id="SSF52087">
    <property type="entry name" value="CRAL/TRIO domain"/>
    <property type="match status" value="1"/>
</dbReference>
<reference evidence="3" key="1">
    <citation type="journal article" date="2019" name="G3 (Bethesda)">
        <title>Genome Assemblies of Two Rare Opportunistic Yeast Pathogens: Diutina rugosa (syn. Candida rugosa) and Trichomonascus ciferrii (syn. Candida ciferrii).</title>
        <authorList>
            <person name="Mixao V."/>
            <person name="Saus E."/>
            <person name="Hansen A.P."/>
            <person name="Lass-Florl C."/>
            <person name="Gabaldon T."/>
        </authorList>
    </citation>
    <scope>NUCLEOTIDE SEQUENCE</scope>
    <source>
        <strain evidence="3">CBS 4856</strain>
    </source>
</reference>
<accession>A0A642V4N7</accession>
<dbReference type="InterPro" id="IPR052432">
    <property type="entry name" value="PITP/CRAL-TRIO"/>
</dbReference>
<evidence type="ECO:0000313" key="3">
    <source>
        <dbReference type="EMBL" id="KAA8913804.1"/>
    </source>
</evidence>
<dbReference type="OrthoDB" id="43460at2759"/>
<dbReference type="PANTHER" id="PTHR46590:SF1">
    <property type="entry name" value="PHOSPHATIDYLINOSITOL TRANSFER PROTEIN CSR1"/>
    <property type="match status" value="1"/>
</dbReference>
<feature type="domain" description="CRAL-TRIO" evidence="2">
    <location>
        <begin position="197"/>
        <end position="356"/>
    </location>
</feature>
<protein>
    <recommendedName>
        <fullName evidence="2">CRAL-TRIO domain-containing protein</fullName>
    </recommendedName>
</protein>
<dbReference type="PROSITE" id="PS50191">
    <property type="entry name" value="CRAL_TRIO"/>
    <property type="match status" value="1"/>
</dbReference>
<keyword evidence="4" id="KW-1185">Reference proteome</keyword>
<comment type="caution">
    <text evidence="3">The sequence shown here is derived from an EMBL/GenBank/DDBJ whole genome shotgun (WGS) entry which is preliminary data.</text>
</comment>
<dbReference type="AlphaFoldDB" id="A0A642V4N7"/>
<dbReference type="CDD" id="cd00170">
    <property type="entry name" value="SEC14"/>
    <property type="match status" value="1"/>
</dbReference>
<evidence type="ECO:0000313" key="4">
    <source>
        <dbReference type="Proteomes" id="UP000761534"/>
    </source>
</evidence>
<dbReference type="InterPro" id="IPR011074">
    <property type="entry name" value="CRAL/TRIO_N_dom"/>
</dbReference>
<gene>
    <name evidence="3" type="ORF">TRICI_003112</name>
</gene>
<dbReference type="InterPro" id="IPR036273">
    <property type="entry name" value="CRAL/TRIO_N_dom_sf"/>
</dbReference>
<dbReference type="InterPro" id="IPR036865">
    <property type="entry name" value="CRAL-TRIO_dom_sf"/>
</dbReference>
<dbReference type="EMBL" id="SWFS01000220">
    <property type="protein sequence ID" value="KAA8913804.1"/>
    <property type="molecule type" value="Genomic_DNA"/>
</dbReference>
<dbReference type="Pfam" id="PF00650">
    <property type="entry name" value="CRAL_TRIO"/>
    <property type="match status" value="1"/>
</dbReference>
<feature type="compositionally biased region" description="Low complexity" evidence="1">
    <location>
        <begin position="1"/>
        <end position="15"/>
    </location>
</feature>
<dbReference type="SMART" id="SM00516">
    <property type="entry name" value="SEC14"/>
    <property type="match status" value="1"/>
</dbReference>
<dbReference type="SUPFAM" id="SSF46938">
    <property type="entry name" value="CRAL/TRIO N-terminal domain"/>
    <property type="match status" value="1"/>
</dbReference>
<dbReference type="InterPro" id="IPR001251">
    <property type="entry name" value="CRAL-TRIO_dom"/>
</dbReference>